<evidence type="ECO:0000256" key="4">
    <source>
        <dbReference type="ARBA" id="ARBA00022840"/>
    </source>
</evidence>
<dbReference type="SUPFAM" id="SSF158702">
    <property type="entry name" value="Sec63 N-terminal domain-like"/>
    <property type="match status" value="1"/>
</dbReference>
<dbReference type="Gene3D" id="1.10.3380.10">
    <property type="entry name" value="Sec63 N-terminal domain-like domain"/>
    <property type="match status" value="1"/>
</dbReference>
<dbReference type="Pfam" id="PF00271">
    <property type="entry name" value="Helicase_C"/>
    <property type="match status" value="1"/>
</dbReference>
<evidence type="ECO:0000256" key="3">
    <source>
        <dbReference type="ARBA" id="ARBA00022806"/>
    </source>
</evidence>
<dbReference type="FunFam" id="3.40.50.300:FF:000062">
    <property type="entry name" value="U5 small nuclear ribonucleoprotein helicase"/>
    <property type="match status" value="1"/>
</dbReference>
<dbReference type="SMART" id="SM00382">
    <property type="entry name" value="AAA"/>
    <property type="match status" value="2"/>
</dbReference>
<dbReference type="InterPro" id="IPR011545">
    <property type="entry name" value="DEAD/DEAH_box_helicase_dom"/>
</dbReference>
<dbReference type="Proteomes" id="UP000289152">
    <property type="component" value="Unassembled WGS sequence"/>
</dbReference>
<dbReference type="InterPro" id="IPR036390">
    <property type="entry name" value="WH_DNA-bd_sf"/>
</dbReference>
<name>A0A4V1M4L6_TREME</name>
<evidence type="ECO:0000313" key="9">
    <source>
        <dbReference type="Proteomes" id="UP000289152"/>
    </source>
</evidence>
<accession>A0A4V1M4L6</accession>
<comment type="caution">
    <text evidence="8">The sequence shown here is derived from an EMBL/GenBank/DDBJ whole genome shotgun (WGS) entry which is preliminary data.</text>
</comment>
<dbReference type="InterPro" id="IPR014756">
    <property type="entry name" value="Ig_E-set"/>
</dbReference>
<feature type="domain" description="Helicase C-terminal" evidence="7">
    <location>
        <begin position="554"/>
        <end position="758"/>
    </location>
</feature>
<dbReference type="STRING" id="5217.A0A4V1M4L6"/>
<dbReference type="InterPro" id="IPR001650">
    <property type="entry name" value="Helicase_C-like"/>
</dbReference>
<dbReference type="SUPFAM" id="SSF46785">
    <property type="entry name" value="Winged helix' DNA-binding domain"/>
    <property type="match status" value="1"/>
</dbReference>
<dbReference type="Pfam" id="PF02889">
    <property type="entry name" value="Sec63"/>
    <property type="match status" value="1"/>
</dbReference>
<keyword evidence="2" id="KW-0378">Hydrolase</keyword>
<evidence type="ECO:0000259" key="7">
    <source>
        <dbReference type="PROSITE" id="PS51194"/>
    </source>
</evidence>
<sequence length="1745" mass="195055">MSIEDHLDELLSGVPSADPQVDNAWLELLKGWESQNHDGPPQVGFSGTVFFAEPLPSILDYLPSSSKQSPPNGEVLGPSGHVTPDDSPGTSTTLLERLQRHLPVTSTYNALVALLSSKQSDEDIQSELVEILGFEGDGLSLVEEILKPDVRESLVNQTSGSQIKDKTNGRSGPTYNPTARMTLSAQPRGKKEKKKHVDISDIVGSAADIERRLQEQLEKPKPMFSDGPARVVEKEKLPHVYASTTTAGVQISMGGQFSLPAGTTRELNDATSMWVEIDRQTYEEVVVPPNKPIPPRGSERPVRINELPPLAKGCFPSYVSLNRMQSIIQPTAMNTNENLLICAPTGAGKTDIAIMSIIRVLQSHLLETPQGRPHPSGFNLDLSVFKIIYVAPMKALASEITRKFGKRLAWLGVKVRELTGDMQMTRQEIAETQVIVTTPEKWDVVTRKPTGEGELASRVKLLIIDEVHLLNEERGAVIESIVARTLRQVESSQSVIRIVGLSATLPNYIDVGDFLRVNRYTGLFFFDASFRPVPLEQHFIGVTGKPRSLQSIKNTDQVVFDKVSQLVEHGHQVMVFVHARKETVKAAESLREMSKEEAMVSFFECIDHPKFEFYRREIATSRNKEMKDLFNAGFGIHHAGMLRSDRNMMERMFEDGAIKVLCCTSTLAWGVNLPAHAVVIKGTQVYDSSKGSFVDLSVLDVLQIFGRAGRPGYETSGVGYICTTQDKLDHYLRNIMSQVSCTPNLFIGGMVDSLNAEISLGTIANVQEAIQWLGYTYLFVRMKREPFVYGMPHDEGKDDPQLGNKRNELIIQAARRLSEARMIRFDEMAGALAITDLGRIAAKYYLKHSTVEVFNGLFKPEMKNADLFDMLCQATEFDQIQVRESEQEELQAIVESAHRVLEVRGGPSDRHGKVNILLQAHISRVYLEDFALVSDSAYIAQNAARIIRALIEWAFSRDWANNVHHLINLSKSIEKRSWPFALVLNQFQLKDETLYHIIQYAEDVPVEDLRSMSAKEIGDMIKLNEANGRAVLDAAWALPTVETSYSLRPLIHDLLKIQVIVRPTFNWNARLSGTAEPFYVWIEDSTGLEMLQWRSIKLRPSTTSLELEFIIPFTDDIPESITIVSTSDRWFGSDSQVVVPLTDLIMPTPVDEPTPVLDVPFLQISCLDDYNLEHAYRSYMTTLTSIQIQAFWSFYHTQKNVFLSAPVGSGKSFLGEVAIWHAFRHNRDAVVLLILPQKEAVKEVTARLRRLCPRAKDIQVNMILGPHDVDSFSTSKRTIAIATPSELLAAEPKVLQKSLMKLSLTVFDDLHLLNPSYELIITKILSLAKPARTRLIGLSSSLIDPTSLADWLSVDPAFRFNFLPRDRGISLSVHTKTYTIPHSTTLLKTMVKPTYDILKSSPGQAIIFIPSRPMCRVIATDLVRQSGTEMDLNGFLSVPREAVEPYAQRIRDTNLYEPLLHGIGYVIPDMSGKDLEMVFELFISGLIKALLVPREMAWKLPVRSTVVILLSAQYVEYDRISNEQRVVNYSPVELVKMQGHAIPSPFPMSTITNGIISGGESKMFIMCQQEQSLFINRILSSGLPLESSIPSLLKGERSESEETELKNLLKPRPPPLRVQANLSKRIDLRKRDMMDLLGWTYLADRIKANPSYYDVGNGEPERVVSDWIDRWFVIRRAKGEEGDGMTSSGSGGKGKGKGKGKINGSEGKENGMTSEQTSEEIDDVEDSEMDVAVEDRDHDDSGIGT</sequence>
<feature type="domain" description="Helicase ATP-binding" evidence="6">
    <location>
        <begin position="1192"/>
        <end position="1360"/>
    </location>
</feature>
<dbReference type="GO" id="GO:0005524">
    <property type="term" value="F:ATP binding"/>
    <property type="evidence" value="ECO:0007669"/>
    <property type="project" value="UniProtKB-KW"/>
</dbReference>
<dbReference type="SUPFAM" id="SSF81296">
    <property type="entry name" value="E set domains"/>
    <property type="match status" value="1"/>
</dbReference>
<keyword evidence="3" id="KW-0347">Helicase</keyword>
<dbReference type="InterPro" id="IPR014001">
    <property type="entry name" value="Helicase_ATP-bd"/>
</dbReference>
<dbReference type="OrthoDB" id="5575at2759"/>
<organism evidence="8 9">
    <name type="scientific">Tremella mesenterica</name>
    <name type="common">Jelly fungus</name>
    <dbReference type="NCBI Taxonomy" id="5217"/>
    <lineage>
        <taxon>Eukaryota</taxon>
        <taxon>Fungi</taxon>
        <taxon>Dikarya</taxon>
        <taxon>Basidiomycota</taxon>
        <taxon>Agaricomycotina</taxon>
        <taxon>Tremellomycetes</taxon>
        <taxon>Tremellales</taxon>
        <taxon>Tremellaceae</taxon>
        <taxon>Tremella</taxon>
    </lineage>
</organism>
<dbReference type="VEuPathDB" id="FungiDB:TREMEDRAFT_70643"/>
<feature type="region of interest" description="Disordered" evidence="5">
    <location>
        <begin position="156"/>
        <end position="196"/>
    </location>
</feature>
<dbReference type="InterPro" id="IPR003593">
    <property type="entry name" value="AAA+_ATPase"/>
</dbReference>
<dbReference type="SMART" id="SM00490">
    <property type="entry name" value="HELICc"/>
    <property type="match status" value="1"/>
</dbReference>
<feature type="domain" description="Helicase ATP-binding" evidence="6">
    <location>
        <begin position="330"/>
        <end position="523"/>
    </location>
</feature>
<dbReference type="GO" id="GO:0004386">
    <property type="term" value="F:helicase activity"/>
    <property type="evidence" value="ECO:0007669"/>
    <property type="project" value="UniProtKB-KW"/>
</dbReference>
<feature type="region of interest" description="Disordered" evidence="5">
    <location>
        <begin position="61"/>
        <end position="92"/>
    </location>
</feature>
<dbReference type="InterPro" id="IPR027417">
    <property type="entry name" value="P-loop_NTPase"/>
</dbReference>
<keyword evidence="9" id="KW-1185">Reference proteome</keyword>
<dbReference type="Pfam" id="PF23445">
    <property type="entry name" value="WHD_SNRNP200"/>
    <property type="match status" value="1"/>
</dbReference>
<dbReference type="SMART" id="SM00973">
    <property type="entry name" value="Sec63"/>
    <property type="match status" value="1"/>
</dbReference>
<dbReference type="EMBL" id="SDIL01000014">
    <property type="protein sequence ID" value="RXK40797.1"/>
    <property type="molecule type" value="Genomic_DNA"/>
</dbReference>
<dbReference type="PROSITE" id="PS51194">
    <property type="entry name" value="HELICASE_CTER"/>
    <property type="match status" value="1"/>
</dbReference>
<dbReference type="PANTHER" id="PTHR47961:SF13">
    <property type="entry name" value="ACTIVATING SIGNAL COINTEGRATOR 1 COMPLEX SUBUNIT 3"/>
    <property type="match status" value="1"/>
</dbReference>
<evidence type="ECO:0000259" key="6">
    <source>
        <dbReference type="PROSITE" id="PS51192"/>
    </source>
</evidence>
<evidence type="ECO:0000256" key="2">
    <source>
        <dbReference type="ARBA" id="ARBA00022801"/>
    </source>
</evidence>
<feature type="compositionally biased region" description="Polar residues" evidence="5">
    <location>
        <begin position="169"/>
        <end position="185"/>
    </location>
</feature>
<dbReference type="Gene3D" id="2.60.40.150">
    <property type="entry name" value="C2 domain"/>
    <property type="match status" value="1"/>
</dbReference>
<dbReference type="Gene3D" id="1.10.10.10">
    <property type="entry name" value="Winged helix-like DNA-binding domain superfamily/Winged helix DNA-binding domain"/>
    <property type="match status" value="2"/>
</dbReference>
<dbReference type="FunFam" id="1.10.3380.10:FF:000001">
    <property type="entry name" value="U5 small nuclear ribonucleoprotein helicase"/>
    <property type="match status" value="1"/>
</dbReference>
<evidence type="ECO:0000256" key="5">
    <source>
        <dbReference type="SAM" id="MobiDB-lite"/>
    </source>
</evidence>
<feature type="region of interest" description="Disordered" evidence="5">
    <location>
        <begin position="1680"/>
        <end position="1745"/>
    </location>
</feature>
<proteinExistence type="predicted"/>
<dbReference type="Pfam" id="PF00270">
    <property type="entry name" value="DEAD"/>
    <property type="match status" value="2"/>
</dbReference>
<feature type="compositionally biased region" description="Basic and acidic residues" evidence="5">
    <location>
        <begin position="1733"/>
        <end position="1745"/>
    </location>
</feature>
<dbReference type="InterPro" id="IPR036388">
    <property type="entry name" value="WH-like_DNA-bd_sf"/>
</dbReference>
<dbReference type="InterPro" id="IPR004179">
    <property type="entry name" value="Sec63-dom"/>
</dbReference>
<dbReference type="CDD" id="cd18795">
    <property type="entry name" value="SF2_C_Ski2"/>
    <property type="match status" value="1"/>
</dbReference>
<protein>
    <recommendedName>
        <fullName evidence="10">RNA helicase</fullName>
    </recommendedName>
</protein>
<dbReference type="FunFam" id="1.10.10.10:FF:000024">
    <property type="entry name" value="U5 small nuclear ribonucleoprotein helicase"/>
    <property type="match status" value="1"/>
</dbReference>
<dbReference type="SMART" id="SM00487">
    <property type="entry name" value="DEXDc"/>
    <property type="match status" value="2"/>
</dbReference>
<dbReference type="GO" id="GO:0003676">
    <property type="term" value="F:nucleic acid binding"/>
    <property type="evidence" value="ECO:0007669"/>
    <property type="project" value="InterPro"/>
</dbReference>
<reference evidence="8 9" key="1">
    <citation type="submission" date="2016-06" db="EMBL/GenBank/DDBJ databases">
        <title>Evolution of pathogenesis and genome organization in the Tremellales.</title>
        <authorList>
            <person name="Cuomo C."/>
            <person name="Litvintseva A."/>
            <person name="Heitman J."/>
            <person name="Chen Y."/>
            <person name="Sun S."/>
            <person name="Springer D."/>
            <person name="Dromer F."/>
            <person name="Young S."/>
            <person name="Zeng Q."/>
            <person name="Chapman S."/>
            <person name="Gujja S."/>
            <person name="Saif S."/>
            <person name="Birren B."/>
        </authorList>
    </citation>
    <scope>NUCLEOTIDE SEQUENCE [LARGE SCALE GENOMIC DNA]</scope>
    <source>
        <strain evidence="8 9">ATCC 28783</strain>
    </source>
</reference>
<gene>
    <name evidence="8" type="ORF">M231_01856</name>
</gene>
<evidence type="ECO:0000256" key="1">
    <source>
        <dbReference type="ARBA" id="ARBA00022741"/>
    </source>
</evidence>
<dbReference type="InterPro" id="IPR035892">
    <property type="entry name" value="C2_domain_sf"/>
</dbReference>
<dbReference type="InParanoid" id="A0A4V1M4L6"/>
<dbReference type="SUPFAM" id="SSF52540">
    <property type="entry name" value="P-loop containing nucleoside triphosphate hydrolases"/>
    <property type="match status" value="4"/>
</dbReference>
<dbReference type="PANTHER" id="PTHR47961">
    <property type="entry name" value="DNA POLYMERASE THETA, PUTATIVE (AFU_ORTHOLOGUE AFUA_1G05260)-RELATED"/>
    <property type="match status" value="1"/>
</dbReference>
<dbReference type="InterPro" id="IPR050474">
    <property type="entry name" value="Hel308_SKI2-like"/>
</dbReference>
<dbReference type="Gene3D" id="3.40.50.300">
    <property type="entry name" value="P-loop containing nucleotide triphosphate hydrolases"/>
    <property type="match status" value="4"/>
</dbReference>
<dbReference type="InterPro" id="IPR057842">
    <property type="entry name" value="WH_MER3"/>
</dbReference>
<dbReference type="GO" id="GO:0016787">
    <property type="term" value="F:hydrolase activity"/>
    <property type="evidence" value="ECO:0007669"/>
    <property type="project" value="UniProtKB-KW"/>
</dbReference>
<feature type="compositionally biased region" description="Acidic residues" evidence="5">
    <location>
        <begin position="1717"/>
        <end position="1732"/>
    </location>
</feature>
<feature type="compositionally biased region" description="Basic and acidic residues" evidence="5">
    <location>
        <begin position="1594"/>
        <end position="1607"/>
    </location>
</feature>
<dbReference type="FunFam" id="3.40.50.300:FF:000102">
    <property type="entry name" value="RNA helicase, activating signal cointegrator 1"/>
    <property type="match status" value="1"/>
</dbReference>
<evidence type="ECO:0000313" key="8">
    <source>
        <dbReference type="EMBL" id="RXK40797.1"/>
    </source>
</evidence>
<feature type="region of interest" description="Disordered" evidence="5">
    <location>
        <begin position="1594"/>
        <end position="1614"/>
    </location>
</feature>
<evidence type="ECO:0008006" key="10">
    <source>
        <dbReference type="Google" id="ProtNLM"/>
    </source>
</evidence>
<keyword evidence="1" id="KW-0547">Nucleotide-binding</keyword>
<dbReference type="PROSITE" id="PS51192">
    <property type="entry name" value="HELICASE_ATP_BIND_1"/>
    <property type="match status" value="2"/>
</dbReference>
<keyword evidence="4" id="KW-0067">ATP-binding</keyword>